<reference evidence="3" key="1">
    <citation type="journal article" date="2013" name="Nat. Commun.">
        <title>Whole-genome sequencing of Oryza brachyantha reveals mechanisms underlying Oryza genome evolution.</title>
        <authorList>
            <person name="Chen J."/>
            <person name="Huang Q."/>
            <person name="Gao D."/>
            <person name="Wang J."/>
            <person name="Lang Y."/>
            <person name="Liu T."/>
            <person name="Li B."/>
            <person name="Bai Z."/>
            <person name="Luis Goicoechea J."/>
            <person name="Liang C."/>
            <person name="Chen C."/>
            <person name="Zhang W."/>
            <person name="Sun S."/>
            <person name="Liao Y."/>
            <person name="Zhang X."/>
            <person name="Yang L."/>
            <person name="Song C."/>
            <person name="Wang M."/>
            <person name="Shi J."/>
            <person name="Liu G."/>
            <person name="Liu J."/>
            <person name="Zhou H."/>
            <person name="Zhou W."/>
            <person name="Yu Q."/>
            <person name="An N."/>
            <person name="Chen Y."/>
            <person name="Cai Q."/>
            <person name="Wang B."/>
            <person name="Liu B."/>
            <person name="Min J."/>
            <person name="Huang Y."/>
            <person name="Wu H."/>
            <person name="Li Z."/>
            <person name="Zhang Y."/>
            <person name="Yin Y."/>
            <person name="Song W."/>
            <person name="Jiang J."/>
            <person name="Jackson S.A."/>
            <person name="Wing R.A."/>
            <person name="Wang J."/>
            <person name="Chen M."/>
        </authorList>
    </citation>
    <scope>NUCLEOTIDE SEQUENCE [LARGE SCALE GENOMIC DNA]</scope>
    <source>
        <strain evidence="3">cv. IRGC 101232</strain>
    </source>
</reference>
<feature type="region of interest" description="Disordered" evidence="1">
    <location>
        <begin position="93"/>
        <end position="123"/>
    </location>
</feature>
<keyword evidence="2" id="KW-0732">Signal</keyword>
<evidence type="ECO:0008006" key="5">
    <source>
        <dbReference type="Google" id="ProtNLM"/>
    </source>
</evidence>
<dbReference type="GeneID" id="102716029"/>
<reference evidence="3" key="2">
    <citation type="submission" date="2013-04" db="UniProtKB">
        <authorList>
            <consortium name="EnsemblPlants"/>
        </authorList>
    </citation>
    <scope>IDENTIFICATION</scope>
</reference>
<dbReference type="Gramene" id="OB03G30390.1">
    <property type="protein sequence ID" value="OB03G30390.1"/>
    <property type="gene ID" value="OB03G30390"/>
</dbReference>
<organism evidence="3">
    <name type="scientific">Oryza brachyantha</name>
    <name type="common">malo sina</name>
    <dbReference type="NCBI Taxonomy" id="4533"/>
    <lineage>
        <taxon>Eukaryota</taxon>
        <taxon>Viridiplantae</taxon>
        <taxon>Streptophyta</taxon>
        <taxon>Embryophyta</taxon>
        <taxon>Tracheophyta</taxon>
        <taxon>Spermatophyta</taxon>
        <taxon>Magnoliopsida</taxon>
        <taxon>Liliopsida</taxon>
        <taxon>Poales</taxon>
        <taxon>Poaceae</taxon>
        <taxon>BOP clade</taxon>
        <taxon>Oryzoideae</taxon>
        <taxon>Oryzeae</taxon>
        <taxon>Oryzinae</taxon>
        <taxon>Oryza</taxon>
    </lineage>
</organism>
<feature type="chain" id="PRO_5003772887" description="DUF4408 domain-containing protein" evidence="2">
    <location>
        <begin position="28"/>
        <end position="276"/>
    </location>
</feature>
<keyword evidence="4" id="KW-1185">Reference proteome</keyword>
<dbReference type="Proteomes" id="UP000006038">
    <property type="component" value="Chromosome 3"/>
</dbReference>
<evidence type="ECO:0000256" key="2">
    <source>
        <dbReference type="SAM" id="SignalP"/>
    </source>
</evidence>
<accession>J3LPR3</accession>
<feature type="region of interest" description="Disordered" evidence="1">
    <location>
        <begin position="144"/>
        <end position="181"/>
    </location>
</feature>
<name>J3LPR3_ORYBR</name>
<dbReference type="HOGENOM" id="CLU_1009611_0_0_1"/>
<feature type="compositionally biased region" description="Basic and acidic residues" evidence="1">
    <location>
        <begin position="205"/>
        <end position="245"/>
    </location>
</feature>
<dbReference type="OrthoDB" id="10451708at2759"/>
<dbReference type="AlphaFoldDB" id="J3LPR3"/>
<evidence type="ECO:0000313" key="4">
    <source>
        <dbReference type="Proteomes" id="UP000006038"/>
    </source>
</evidence>
<feature type="region of interest" description="Disordered" evidence="1">
    <location>
        <begin position="201"/>
        <end position="245"/>
    </location>
</feature>
<sequence length="276" mass="29649">MEAKAIVAAAVLSTLLLPLFLSQRPRAAVVHLSLPPAALPASATALLEACSRLLDLLTRRNIILLCNAILLIVLRDAGLLACPAARRDGDHASRSAAAAASSPVAATSAAAPPHRRPPAAPPSDIVVWRPARVAVVDVLHVDAGNDDGDRLTRHRRPKGREPATAPYAAPPPAPEENQSYHCLGDHVSAGAIVVVEDANDSPVFDSDHHHSTGEDTHDDAEAHDQFDDDDKEARDHCGGGDDHDVDEMNRRFEEFIINTKRKMQLESLQLQLIMKV</sequence>
<dbReference type="eggNOG" id="ENOG502R3MG">
    <property type="taxonomic scope" value="Eukaryota"/>
</dbReference>
<proteinExistence type="predicted"/>
<evidence type="ECO:0000256" key="1">
    <source>
        <dbReference type="SAM" id="MobiDB-lite"/>
    </source>
</evidence>
<feature type="compositionally biased region" description="Low complexity" evidence="1">
    <location>
        <begin position="94"/>
        <end position="112"/>
    </location>
</feature>
<feature type="signal peptide" evidence="2">
    <location>
        <begin position="1"/>
        <end position="27"/>
    </location>
</feature>
<protein>
    <recommendedName>
        <fullName evidence="5">DUF4408 domain-containing protein</fullName>
    </recommendedName>
</protein>
<dbReference type="OMA" id="SDIVVWR"/>
<dbReference type="KEGG" id="obr:102716029"/>
<evidence type="ECO:0000313" key="3">
    <source>
        <dbReference type="EnsemblPlants" id="OB03G30390.1"/>
    </source>
</evidence>
<dbReference type="EnsemblPlants" id="OB03G30390.1">
    <property type="protein sequence ID" value="OB03G30390.1"/>
    <property type="gene ID" value="OB03G30390"/>
</dbReference>